<comment type="caution">
    <text evidence="1">The sequence shown here is derived from an EMBL/GenBank/DDBJ whole genome shotgun (WGS) entry which is preliminary data.</text>
</comment>
<accession>A0ABU1D5D3</accession>
<dbReference type="Proteomes" id="UP001232156">
    <property type="component" value="Unassembled WGS sequence"/>
</dbReference>
<evidence type="ECO:0000313" key="1">
    <source>
        <dbReference type="EMBL" id="MDR4125577.1"/>
    </source>
</evidence>
<proteinExistence type="predicted"/>
<name>A0ABU1D5D3_9BURK</name>
<protein>
    <submittedName>
        <fullName evidence="1">Uncharacterized protein</fullName>
    </submittedName>
</protein>
<keyword evidence="2" id="KW-1185">Reference proteome</keyword>
<organism evidence="1 2">
    <name type="scientific">Yanghanlia caeni</name>
    <dbReference type="NCBI Taxonomy" id="3064283"/>
    <lineage>
        <taxon>Bacteria</taxon>
        <taxon>Pseudomonadati</taxon>
        <taxon>Pseudomonadota</taxon>
        <taxon>Betaproteobacteria</taxon>
        <taxon>Burkholderiales</taxon>
        <taxon>Alcaligenaceae</taxon>
        <taxon>Yanghanlia</taxon>
    </lineage>
</organism>
<gene>
    <name evidence="1" type="ORF">Q8947_06220</name>
</gene>
<sequence length="186" mass="18893">MAKDPLLRDAVRAIKAKIETAAEIATPEELAYLGTAIDRIGGRATVLEVEEMGDIKMAEMSAHANAVESATLDTIATAAEVAIANVTATKTAAETAITATKTAAESSVTQTKNAALAVMAQTEASTVATVNAAAQTAIQQSASARDQAIAATQSAADAAVATAQAAANSVTQQLVLGRKTFFFAQL</sequence>
<dbReference type="EMBL" id="JAUZQE010000010">
    <property type="protein sequence ID" value="MDR4125577.1"/>
    <property type="molecule type" value="Genomic_DNA"/>
</dbReference>
<evidence type="ECO:0000313" key="2">
    <source>
        <dbReference type="Proteomes" id="UP001232156"/>
    </source>
</evidence>
<dbReference type="RefSeq" id="WP_347286764.1">
    <property type="nucleotide sequence ID" value="NZ_JAUZQE010000010.1"/>
</dbReference>
<reference evidence="1 2" key="1">
    <citation type="submission" date="2023-08" db="EMBL/GenBank/DDBJ databases">
        <title>Alcaligenaceae gen. nov., a novel taxon isolated from the sludge of Yixing Pesticide Factory.</title>
        <authorList>
            <person name="Ruan L."/>
        </authorList>
    </citation>
    <scope>NUCLEOTIDE SEQUENCE [LARGE SCALE GENOMIC DNA]</scope>
    <source>
        <strain evidence="1 2">LG-2</strain>
    </source>
</reference>